<sequence length="131" mass="13070">MFRAVGCLVLAVGGAAALVGCTAIGAAIPTTGPIAVHPRPEAGMDALLEGVLRTDGGCVRVEHEGGTAVPTFPAGDGSWSGDTLTWRGDEYTDGDPIALGGGFMGTASAPSSNGYMPEACVGLEVFVVSPY</sequence>
<evidence type="ECO:0000313" key="1">
    <source>
        <dbReference type="EMBL" id="MBD8023236.1"/>
    </source>
</evidence>
<evidence type="ECO:0000313" key="2">
    <source>
        <dbReference type="Proteomes" id="UP000602532"/>
    </source>
</evidence>
<dbReference type="RefSeq" id="WP_191765333.1">
    <property type="nucleotide sequence ID" value="NZ_JACSPM010000001.1"/>
</dbReference>
<dbReference type="Proteomes" id="UP000602532">
    <property type="component" value="Unassembled WGS sequence"/>
</dbReference>
<dbReference type="PROSITE" id="PS51257">
    <property type="entry name" value="PROKAR_LIPOPROTEIN"/>
    <property type="match status" value="1"/>
</dbReference>
<organism evidence="1 2">
    <name type="scientific">Microbacterium gallinarum</name>
    <dbReference type="NCBI Taxonomy" id="2762209"/>
    <lineage>
        <taxon>Bacteria</taxon>
        <taxon>Bacillati</taxon>
        <taxon>Actinomycetota</taxon>
        <taxon>Actinomycetes</taxon>
        <taxon>Micrococcales</taxon>
        <taxon>Microbacteriaceae</taxon>
        <taxon>Microbacterium</taxon>
    </lineage>
</organism>
<reference evidence="1 2" key="1">
    <citation type="submission" date="2020-08" db="EMBL/GenBank/DDBJ databases">
        <title>A Genomic Blueprint of the Chicken Gut Microbiome.</title>
        <authorList>
            <person name="Gilroy R."/>
            <person name="Ravi A."/>
            <person name="Getino M."/>
            <person name="Pursley I."/>
            <person name="Horton D.L."/>
            <person name="Alikhan N.-F."/>
            <person name="Baker D."/>
            <person name="Gharbi K."/>
            <person name="Hall N."/>
            <person name="Watson M."/>
            <person name="Adriaenssens E.M."/>
            <person name="Foster-Nyarko E."/>
            <person name="Jarju S."/>
            <person name="Secka A."/>
            <person name="Antonio M."/>
            <person name="Oren A."/>
            <person name="Chaudhuri R."/>
            <person name="La Ragione R.M."/>
            <person name="Hildebrand F."/>
            <person name="Pallen M.J."/>
        </authorList>
    </citation>
    <scope>NUCLEOTIDE SEQUENCE [LARGE SCALE GENOMIC DNA]</scope>
    <source>
        <strain evidence="1 2">Sa1CUA4</strain>
    </source>
</reference>
<proteinExistence type="predicted"/>
<dbReference type="EMBL" id="JACSPM010000001">
    <property type="protein sequence ID" value="MBD8023236.1"/>
    <property type="molecule type" value="Genomic_DNA"/>
</dbReference>
<keyword evidence="2" id="KW-1185">Reference proteome</keyword>
<comment type="caution">
    <text evidence="1">The sequence shown here is derived from an EMBL/GenBank/DDBJ whole genome shotgun (WGS) entry which is preliminary data.</text>
</comment>
<name>A0ABR8X1N1_9MICO</name>
<protein>
    <submittedName>
        <fullName evidence="1">Uncharacterized protein</fullName>
    </submittedName>
</protein>
<accession>A0ABR8X1N1</accession>
<gene>
    <name evidence="1" type="ORF">H9622_06475</name>
</gene>